<dbReference type="Pfam" id="PF16353">
    <property type="entry name" value="LacZ_4"/>
    <property type="match status" value="1"/>
</dbReference>
<dbReference type="FunFam" id="3.20.20.80:FF:000121">
    <property type="entry name" value="Beta-galactosidase"/>
    <property type="match status" value="1"/>
</dbReference>
<protein>
    <recommendedName>
        <fullName evidence="5">beta-galactosidase</fullName>
        <ecNumber evidence="5">3.2.1.23</ecNumber>
    </recommendedName>
    <alternativeName>
        <fullName evidence="9">Lactase</fullName>
    </alternativeName>
</protein>
<dbReference type="Pfam" id="PF02836">
    <property type="entry name" value="Glyco_hydro_2_C"/>
    <property type="match status" value="1"/>
</dbReference>
<dbReference type="Gene3D" id="2.60.120.260">
    <property type="entry name" value="Galactose-binding domain-like"/>
    <property type="match status" value="1"/>
</dbReference>
<evidence type="ECO:0000256" key="10">
    <source>
        <dbReference type="SAM" id="SignalP"/>
    </source>
</evidence>
<evidence type="ECO:0000256" key="2">
    <source>
        <dbReference type="ARBA" id="ARBA00001913"/>
    </source>
</evidence>
<feature type="domain" description="Beta galactosidase small chain/" evidence="11">
    <location>
        <begin position="784"/>
        <end position="1114"/>
    </location>
</feature>
<dbReference type="PANTHER" id="PTHR46323:SF2">
    <property type="entry name" value="BETA-GALACTOSIDASE"/>
    <property type="match status" value="1"/>
</dbReference>
<dbReference type="PANTHER" id="PTHR46323">
    <property type="entry name" value="BETA-GALACTOSIDASE"/>
    <property type="match status" value="1"/>
</dbReference>
<dbReference type="EMBL" id="AGXW01000012">
    <property type="protein sequence ID" value="EKJ89582.1"/>
    <property type="molecule type" value="Genomic_DNA"/>
</dbReference>
<dbReference type="InterPro" id="IPR032312">
    <property type="entry name" value="LacZ_4"/>
</dbReference>
<dbReference type="InterPro" id="IPR050347">
    <property type="entry name" value="Bact_Beta-galactosidase"/>
</dbReference>
<evidence type="ECO:0000256" key="3">
    <source>
        <dbReference type="ARBA" id="ARBA00007401"/>
    </source>
</evidence>
<evidence type="ECO:0000256" key="8">
    <source>
        <dbReference type="ARBA" id="ARBA00023295"/>
    </source>
</evidence>
<dbReference type="InterPro" id="IPR017853">
    <property type="entry name" value="GH"/>
</dbReference>
<organism evidence="12 13">
    <name type="scientific">Bacteroides finegoldii CL09T03C10</name>
    <dbReference type="NCBI Taxonomy" id="997888"/>
    <lineage>
        <taxon>Bacteria</taxon>
        <taxon>Pseudomonadati</taxon>
        <taxon>Bacteroidota</taxon>
        <taxon>Bacteroidia</taxon>
        <taxon>Bacteroidales</taxon>
        <taxon>Bacteroidaceae</taxon>
        <taxon>Bacteroides</taxon>
    </lineage>
</organism>
<dbReference type="SMART" id="SM01038">
    <property type="entry name" value="Bgal_small_N"/>
    <property type="match status" value="1"/>
</dbReference>
<name>K5BS06_9BACE</name>
<dbReference type="Pfam" id="PF00703">
    <property type="entry name" value="Glyco_hydro_2"/>
    <property type="match status" value="1"/>
</dbReference>
<dbReference type="SUPFAM" id="SSF74650">
    <property type="entry name" value="Galactose mutarotase-like"/>
    <property type="match status" value="1"/>
</dbReference>
<dbReference type="SUPFAM" id="SSF49785">
    <property type="entry name" value="Galactose-binding domain-like"/>
    <property type="match status" value="1"/>
</dbReference>
<dbReference type="InterPro" id="IPR004199">
    <property type="entry name" value="B-gal_small/dom_5"/>
</dbReference>
<keyword evidence="7" id="KW-0106">Calcium</keyword>
<dbReference type="Pfam" id="PF02837">
    <property type="entry name" value="Glyco_hydro_2_N"/>
    <property type="match status" value="1"/>
</dbReference>
<comment type="subunit">
    <text evidence="4">Monomer.</text>
</comment>
<dbReference type="InterPro" id="IPR006102">
    <property type="entry name" value="Ig-like_GH2"/>
</dbReference>
<keyword evidence="8" id="KW-0326">Glycosidase</keyword>
<reference evidence="12 13" key="1">
    <citation type="submission" date="2012-02" db="EMBL/GenBank/DDBJ databases">
        <title>The Genome Sequence of Bacteroides finegoldii CL09T03C10.</title>
        <authorList>
            <consortium name="The Broad Institute Genome Sequencing Platform"/>
            <person name="Earl A."/>
            <person name="Ward D."/>
            <person name="Feldgarden M."/>
            <person name="Gevers D."/>
            <person name="Zitomersky N.L."/>
            <person name="Coyne M.J."/>
            <person name="Comstock L.E."/>
            <person name="Young S.K."/>
            <person name="Zeng Q."/>
            <person name="Gargeya S."/>
            <person name="Fitzgerald M."/>
            <person name="Haas B."/>
            <person name="Abouelleil A."/>
            <person name="Alvarado L."/>
            <person name="Arachchi H.M."/>
            <person name="Berlin A."/>
            <person name="Chapman S.B."/>
            <person name="Gearin G."/>
            <person name="Goldberg J."/>
            <person name="Griggs A."/>
            <person name="Gujja S."/>
            <person name="Hansen M."/>
            <person name="Heiman D."/>
            <person name="Howarth C."/>
            <person name="Larimer J."/>
            <person name="Lui A."/>
            <person name="MacDonald P.J.P."/>
            <person name="McCowen C."/>
            <person name="Montmayeur A."/>
            <person name="Murphy C."/>
            <person name="Neiman D."/>
            <person name="Pearson M."/>
            <person name="Priest M."/>
            <person name="Roberts A."/>
            <person name="Saif S."/>
            <person name="Shea T."/>
            <person name="Sisk P."/>
            <person name="Stolte C."/>
            <person name="Sykes S."/>
            <person name="Wortman J."/>
            <person name="Nusbaum C."/>
            <person name="Birren B."/>
        </authorList>
    </citation>
    <scope>NUCLEOTIDE SEQUENCE [LARGE SCALE GENOMIC DNA]</scope>
    <source>
        <strain evidence="12 13">CL09T03C10</strain>
    </source>
</reference>
<dbReference type="Proteomes" id="UP000007995">
    <property type="component" value="Unassembled WGS sequence"/>
</dbReference>
<evidence type="ECO:0000259" key="11">
    <source>
        <dbReference type="SMART" id="SM01038"/>
    </source>
</evidence>
<keyword evidence="6" id="KW-0378">Hydrolase</keyword>
<accession>K5BS06</accession>
<dbReference type="GO" id="GO:0005990">
    <property type="term" value="P:lactose catabolic process"/>
    <property type="evidence" value="ECO:0007669"/>
    <property type="project" value="TreeGrafter"/>
</dbReference>
<dbReference type="Gene3D" id="2.70.98.10">
    <property type="match status" value="1"/>
</dbReference>
<gene>
    <name evidence="12" type="ORF">HMPREF1057_03123</name>
</gene>
<comment type="cofactor">
    <cofactor evidence="2">
        <name>Ca(2+)</name>
        <dbReference type="ChEBI" id="CHEBI:29108"/>
    </cofactor>
</comment>
<evidence type="ECO:0000256" key="1">
    <source>
        <dbReference type="ARBA" id="ARBA00001412"/>
    </source>
</evidence>
<dbReference type="InterPro" id="IPR013783">
    <property type="entry name" value="Ig-like_fold"/>
</dbReference>
<evidence type="ECO:0000256" key="9">
    <source>
        <dbReference type="ARBA" id="ARBA00032230"/>
    </source>
</evidence>
<feature type="signal peptide" evidence="10">
    <location>
        <begin position="1"/>
        <end position="27"/>
    </location>
</feature>
<evidence type="ECO:0000313" key="13">
    <source>
        <dbReference type="Proteomes" id="UP000007995"/>
    </source>
</evidence>
<dbReference type="InterPro" id="IPR006103">
    <property type="entry name" value="Glyco_hydro_2_cat"/>
</dbReference>
<dbReference type="GO" id="GO:0009341">
    <property type="term" value="C:beta-galactosidase complex"/>
    <property type="evidence" value="ECO:0007669"/>
    <property type="project" value="InterPro"/>
</dbReference>
<comment type="catalytic activity">
    <reaction evidence="1">
        <text>Hydrolysis of terminal non-reducing beta-D-galactose residues in beta-D-galactosides.</text>
        <dbReference type="EC" id="3.2.1.23"/>
    </reaction>
</comment>
<dbReference type="HOGENOM" id="CLU_002346_1_1_10"/>
<evidence type="ECO:0000313" key="12">
    <source>
        <dbReference type="EMBL" id="EKJ89582.1"/>
    </source>
</evidence>
<dbReference type="InterPro" id="IPR008979">
    <property type="entry name" value="Galactose-bd-like_sf"/>
</dbReference>
<dbReference type="InterPro" id="IPR014718">
    <property type="entry name" value="GH-type_carb-bd"/>
</dbReference>
<dbReference type="Gene3D" id="3.20.20.80">
    <property type="entry name" value="Glycosidases"/>
    <property type="match status" value="1"/>
</dbReference>
<dbReference type="InterPro" id="IPR036156">
    <property type="entry name" value="Beta-gal/glucu_dom_sf"/>
</dbReference>
<evidence type="ECO:0000256" key="5">
    <source>
        <dbReference type="ARBA" id="ARBA00012756"/>
    </source>
</evidence>
<comment type="similarity">
    <text evidence="3">Belongs to the glycosyl hydrolase 2 family.</text>
</comment>
<sequence length="1131" mass="129037">MRFRPTPKLLTGIFMGIASLTTFNATAENAVKPYWQDVQVVAVNKEYPRTVFMTYDNRDDALSGKFERSKYYRLLNGTWKFYFVDSYKKLPDNITDPNISTESWDDIQVPGNWEVQGHGTAIYTNHGYEFKPRNPQPPTLPEANPVGVYRRNIDIPSDWDGRDIYLHLAGAKSGVYVYINGQEVGYSEDSKNPAEFLINKYVKPGKNVLTLKIFRWSTGSYLECQDFWRISGIERDVYLYSQPKVAIKDFRVTSTLDDTYKNGIFKLTMDIRNTGSQTSKDYIIGYKVFDPKTNKVIAKSEKNSAFNANSTVSLFGHTEIEIPDVKTWTSEHPNLYKLLMYIKDGDKIVEMVPFNVGFRRIEIKPIDQKAANGQPYVCLFINGQPLKLKGVNIHEHNPATGHYVPEDLMRRDFELMKQHNLNSVRLCHYPQDRRFYELCDEYGLYVYDEANIESHGMYYDLRKGGTLGNNPEWLKPHMDRTINMFERNKNYPSVTIWSLGNEAGNGYNFYQTYLWLKEADKNIMARPVNYERAQWEWNSDMYVPQYPGAGWLESIGKNGSDRPIAPSEYAHAMGNSTGNLWGQWQAIYKYPNLQGGYIWDWVDQGILQKDKNGKEYWAYGGDFGVNAPSDGNFLCNGLVNPDRSPHPAMAEVKYVHQNVGFEATDIASGKFKITNRFYFTNLKKYQIHYNVVANNKIIRGGKVSLDIEPQASKEFTVPVNGLKAQPGTEYFVNFSVTTVEPEPLIPIGYEIAYDQFQLPVQAEKETYKVSGPALSTSTQGDELIVSSSKVNFVFNKKSGLVTSYKVDGTEYFKDGFGIQPNFWRAPNDNDYGNGAPKRLQVWKESSKNFHVTDVSMTNENKVVSLNATYLLAAGNLYIVTYKIYPSGVVNVNAKFTSTDMQAAETEVSEATRMATFTPGSDAARKAASKLEVPRIGVRFRLPAQMNNVQYFGRGPEENYIDRNHGTVVGVYKTTADKMYFNYVRPQENGHRTDTRWIALSPDKGKGLVIVADSLVGFNALRNSIEDFDSEEALPHPYQWSNFTPEEVANHNEKAARNVLRRMHHVNDITPRDFVEVCVDMKQQGVGGYDSWGSRPEPIYQIPANREYNWGFTLVPVRSPGQANETAKYDYR</sequence>
<dbReference type="Gene3D" id="2.60.40.10">
    <property type="entry name" value="Immunoglobulins"/>
    <property type="match status" value="2"/>
</dbReference>
<dbReference type="PRINTS" id="PR00132">
    <property type="entry name" value="GLHYDRLASE2"/>
</dbReference>
<dbReference type="Pfam" id="PF02929">
    <property type="entry name" value="Bgal_small_N"/>
    <property type="match status" value="1"/>
</dbReference>
<dbReference type="SUPFAM" id="SSF49303">
    <property type="entry name" value="beta-Galactosidase/glucuronidase domain"/>
    <property type="match status" value="2"/>
</dbReference>
<keyword evidence="10" id="KW-0732">Signal</keyword>
<evidence type="ECO:0000256" key="4">
    <source>
        <dbReference type="ARBA" id="ARBA00011245"/>
    </source>
</evidence>
<dbReference type="GO" id="GO:0004565">
    <property type="term" value="F:beta-galactosidase activity"/>
    <property type="evidence" value="ECO:0007669"/>
    <property type="project" value="UniProtKB-EC"/>
</dbReference>
<feature type="chain" id="PRO_5003881533" description="beta-galactosidase" evidence="10">
    <location>
        <begin position="28"/>
        <end position="1131"/>
    </location>
</feature>
<proteinExistence type="inferred from homology"/>
<dbReference type="InterPro" id="IPR011013">
    <property type="entry name" value="Gal_mutarotase_sf_dom"/>
</dbReference>
<evidence type="ECO:0000256" key="7">
    <source>
        <dbReference type="ARBA" id="ARBA00022837"/>
    </source>
</evidence>
<dbReference type="SUPFAM" id="SSF51445">
    <property type="entry name" value="(Trans)glycosidases"/>
    <property type="match status" value="1"/>
</dbReference>
<dbReference type="AlphaFoldDB" id="K5BS06"/>
<dbReference type="GO" id="GO:0030246">
    <property type="term" value="F:carbohydrate binding"/>
    <property type="evidence" value="ECO:0007669"/>
    <property type="project" value="InterPro"/>
</dbReference>
<comment type="caution">
    <text evidence="12">The sequence shown here is derived from an EMBL/GenBank/DDBJ whole genome shotgun (WGS) entry which is preliminary data.</text>
</comment>
<dbReference type="InterPro" id="IPR006104">
    <property type="entry name" value="Glyco_hydro_2_N"/>
</dbReference>
<dbReference type="InterPro" id="IPR006101">
    <property type="entry name" value="Glyco_hydro_2"/>
</dbReference>
<dbReference type="EC" id="3.2.1.23" evidence="5"/>
<evidence type="ECO:0000256" key="6">
    <source>
        <dbReference type="ARBA" id="ARBA00022801"/>
    </source>
</evidence>